<evidence type="ECO:0000259" key="12">
    <source>
        <dbReference type="Pfam" id="PF12780"/>
    </source>
</evidence>
<dbReference type="Pfam" id="PF12780">
    <property type="entry name" value="AAA_8"/>
    <property type="match status" value="1"/>
</dbReference>
<gene>
    <name evidence="13" type="ORF">Pmar_PMAR007123</name>
</gene>
<dbReference type="OMA" id="AWINGLH"/>
<keyword evidence="8" id="KW-0969">Cilium</keyword>
<evidence type="ECO:0000256" key="8">
    <source>
        <dbReference type="ARBA" id="ARBA00023069"/>
    </source>
</evidence>
<evidence type="ECO:0000256" key="4">
    <source>
        <dbReference type="ARBA" id="ARBA00022741"/>
    </source>
</evidence>
<keyword evidence="10" id="KW-0206">Cytoskeleton</keyword>
<keyword evidence="2" id="KW-0963">Cytoplasm</keyword>
<keyword evidence="7" id="KW-0175">Coiled coil</keyword>
<dbReference type="FunFam" id="3.40.50.300:FF:002141">
    <property type="entry name" value="Dynein heavy chain"/>
    <property type="match status" value="1"/>
</dbReference>
<evidence type="ECO:0000256" key="2">
    <source>
        <dbReference type="ARBA" id="ARBA00022490"/>
    </source>
</evidence>
<dbReference type="EMBL" id="GG674034">
    <property type="protein sequence ID" value="EER14631.1"/>
    <property type="molecule type" value="Genomic_DNA"/>
</dbReference>
<keyword evidence="6" id="KW-0243">Dynein</keyword>
<keyword evidence="3" id="KW-0493">Microtubule</keyword>
<dbReference type="GeneID" id="9045496"/>
<name>C5KLL2_PERM5</name>
<protein>
    <submittedName>
        <fullName evidence="13">Dynein heavy chain, putative</fullName>
    </submittedName>
</protein>
<organism evidence="14">
    <name type="scientific">Perkinsus marinus (strain ATCC 50983 / TXsc)</name>
    <dbReference type="NCBI Taxonomy" id="423536"/>
    <lineage>
        <taxon>Eukaryota</taxon>
        <taxon>Sar</taxon>
        <taxon>Alveolata</taxon>
        <taxon>Perkinsozoa</taxon>
        <taxon>Perkinsea</taxon>
        <taxon>Perkinsida</taxon>
        <taxon>Perkinsidae</taxon>
        <taxon>Perkinsus</taxon>
    </lineage>
</organism>
<dbReference type="GO" id="GO:0005930">
    <property type="term" value="C:axoneme"/>
    <property type="evidence" value="ECO:0007669"/>
    <property type="project" value="UniProtKB-SubCell"/>
</dbReference>
<dbReference type="GO" id="GO:0045505">
    <property type="term" value="F:dynein intermediate chain binding"/>
    <property type="evidence" value="ECO:0007669"/>
    <property type="project" value="InterPro"/>
</dbReference>
<dbReference type="PANTHER" id="PTHR46961">
    <property type="entry name" value="DYNEIN HEAVY CHAIN 1, AXONEMAL-LIKE PROTEIN"/>
    <property type="match status" value="1"/>
</dbReference>
<comment type="subcellular location">
    <subcellularLocation>
        <location evidence="1">Cytoplasm</location>
        <location evidence="1">Cytoskeleton</location>
        <location evidence="1">Cilium axoneme</location>
    </subcellularLocation>
</comment>
<evidence type="ECO:0000313" key="14">
    <source>
        <dbReference type="Proteomes" id="UP000007800"/>
    </source>
</evidence>
<evidence type="ECO:0000256" key="10">
    <source>
        <dbReference type="ARBA" id="ARBA00023212"/>
    </source>
</evidence>
<evidence type="ECO:0000256" key="1">
    <source>
        <dbReference type="ARBA" id="ARBA00004430"/>
    </source>
</evidence>
<dbReference type="InterPro" id="IPR027417">
    <property type="entry name" value="P-loop_NTPase"/>
</dbReference>
<dbReference type="RefSeq" id="XP_002782835.1">
    <property type="nucleotide sequence ID" value="XM_002782789.1"/>
</dbReference>
<dbReference type="InterPro" id="IPR026983">
    <property type="entry name" value="DHC"/>
</dbReference>
<dbReference type="SUPFAM" id="SSF52540">
    <property type="entry name" value="P-loop containing nucleoside triphosphate hydrolases"/>
    <property type="match status" value="1"/>
</dbReference>
<dbReference type="Gene3D" id="3.40.50.300">
    <property type="entry name" value="P-loop containing nucleotide triphosphate hydrolases"/>
    <property type="match status" value="1"/>
</dbReference>
<dbReference type="GO" id="GO:0005874">
    <property type="term" value="C:microtubule"/>
    <property type="evidence" value="ECO:0007669"/>
    <property type="project" value="UniProtKB-KW"/>
</dbReference>
<keyword evidence="14" id="KW-1185">Reference proteome</keyword>
<dbReference type="GO" id="GO:0005524">
    <property type="term" value="F:ATP binding"/>
    <property type="evidence" value="ECO:0007669"/>
    <property type="project" value="UniProtKB-KW"/>
</dbReference>
<accession>C5KLL2</accession>
<dbReference type="AlphaFoldDB" id="C5KLL2"/>
<dbReference type="PANTHER" id="PTHR46961:SF5">
    <property type="entry name" value="DYNEIN AXONEMAL HEAVY CHAIN 1"/>
    <property type="match status" value="1"/>
</dbReference>
<dbReference type="InParanoid" id="C5KLL2"/>
<evidence type="ECO:0000313" key="13">
    <source>
        <dbReference type="EMBL" id="EER14631.1"/>
    </source>
</evidence>
<feature type="domain" description="Dynein heavy chain AAA module D4" evidence="12">
    <location>
        <begin position="1"/>
        <end position="185"/>
    </location>
</feature>
<keyword evidence="5" id="KW-0067">ATP-binding</keyword>
<evidence type="ECO:0000256" key="6">
    <source>
        <dbReference type="ARBA" id="ARBA00023017"/>
    </source>
</evidence>
<proteinExistence type="predicted"/>
<dbReference type="OrthoDB" id="439074at2759"/>
<evidence type="ECO:0000256" key="9">
    <source>
        <dbReference type="ARBA" id="ARBA00023175"/>
    </source>
</evidence>
<keyword evidence="4" id="KW-0547">Nucleotide-binding</keyword>
<dbReference type="GO" id="GO:0051959">
    <property type="term" value="F:dynein light intermediate chain binding"/>
    <property type="evidence" value="ECO:0007669"/>
    <property type="project" value="InterPro"/>
</dbReference>
<dbReference type="InterPro" id="IPR024317">
    <property type="entry name" value="Dynein_heavy_chain_D4_dom"/>
</dbReference>
<dbReference type="GO" id="GO:0030286">
    <property type="term" value="C:dynein complex"/>
    <property type="evidence" value="ECO:0007669"/>
    <property type="project" value="UniProtKB-KW"/>
</dbReference>
<dbReference type="GO" id="GO:0007018">
    <property type="term" value="P:microtubule-based movement"/>
    <property type="evidence" value="ECO:0007669"/>
    <property type="project" value="InterPro"/>
</dbReference>
<evidence type="ECO:0000256" key="11">
    <source>
        <dbReference type="ARBA" id="ARBA00023273"/>
    </source>
</evidence>
<evidence type="ECO:0000256" key="7">
    <source>
        <dbReference type="ARBA" id="ARBA00023054"/>
    </source>
</evidence>
<sequence length="193" mass="21416">VIRQPSGNALLLGVGGSGRQSLSRLASFISDFECFQIEVAKGYGMNEFRDDLRKCLLGSGCEDKPQVFLFCDTQIVNEQMVEAINNVLNSGDVPNLYKLEDMDAISQSCRTACMQAGLQPTKTNLFNTYLTRVKRNIHVVLAFSPVGDAFRTRLRMFPSLVNCCTIDWFAEWPADALYSVAKQQLLADVSVSV</sequence>
<dbReference type="Proteomes" id="UP000007800">
    <property type="component" value="Unassembled WGS sequence"/>
</dbReference>
<keyword evidence="9" id="KW-0505">Motor protein</keyword>
<evidence type="ECO:0000256" key="3">
    <source>
        <dbReference type="ARBA" id="ARBA00022701"/>
    </source>
</evidence>
<evidence type="ECO:0000256" key="5">
    <source>
        <dbReference type="ARBA" id="ARBA00022840"/>
    </source>
</evidence>
<keyword evidence="11" id="KW-0966">Cell projection</keyword>
<feature type="non-terminal residue" evidence="13">
    <location>
        <position position="1"/>
    </location>
</feature>
<reference evidence="13 14" key="1">
    <citation type="submission" date="2008-07" db="EMBL/GenBank/DDBJ databases">
        <authorList>
            <person name="El-Sayed N."/>
            <person name="Caler E."/>
            <person name="Inman J."/>
            <person name="Amedeo P."/>
            <person name="Hass B."/>
            <person name="Wortman J."/>
        </authorList>
    </citation>
    <scope>NUCLEOTIDE SEQUENCE [LARGE SCALE GENOMIC DNA]</scope>
    <source>
        <strain evidence="14">ATCC 50983 / TXsc</strain>
    </source>
</reference>